<sequence length="334" mass="37827">MNVPPRQDYPDKESSSSSVDEPLGQRRDFSSENVDWQAYSEEMISPIVEPIISTGPSRLRWYWRVAFSSGLFILLWPLFTSLYSLIYEPLALNQLFAISVVVLSVVVLIAIGYEWWAVFCLSMRQKHSHDWLQHTNQYSVTKLRRQCAKMASSMHCSQTQWQQSIQNYHEPSEILSIFEQQVLSEQDKRAKALILKFSSQSAVMLALSPFASLDMALMMWRNLRLMRLLAKLYGLPSGLMMQMSLMKIILGNIAFAGASQVIADLGVEMTGTNLTRKLSASMADGLSAGLLTARLGYKCMQVCRPLTITSQQLPKLASIQRQLLKDLVVMTSKR</sequence>
<evidence type="ECO:0000313" key="10">
    <source>
        <dbReference type="EMBL" id="MFM2484226.1"/>
    </source>
</evidence>
<protein>
    <submittedName>
        <fullName evidence="10">TIGR01620 family protein</fullName>
    </submittedName>
</protein>
<dbReference type="Proteomes" id="UP001629953">
    <property type="component" value="Unassembled WGS sequence"/>
</dbReference>
<accession>A0ABW9G3I9</accession>
<dbReference type="InterPro" id="IPR021147">
    <property type="entry name" value="DUF697"/>
</dbReference>
<evidence type="ECO:0000256" key="3">
    <source>
        <dbReference type="ARBA" id="ARBA00022475"/>
    </source>
</evidence>
<comment type="similarity">
    <text evidence="2">Belongs to the UPF0283 family.</text>
</comment>
<dbReference type="PANTHER" id="PTHR39342">
    <property type="entry name" value="UPF0283 MEMBRANE PROTEIN YCJF"/>
    <property type="match status" value="1"/>
</dbReference>
<feature type="transmembrane region" description="Helical" evidence="9">
    <location>
        <begin position="61"/>
        <end position="83"/>
    </location>
</feature>
<dbReference type="EMBL" id="JBEQCT010000001">
    <property type="protein sequence ID" value="MFM2484226.1"/>
    <property type="molecule type" value="Genomic_DNA"/>
</dbReference>
<keyword evidence="5 9" id="KW-0812">Transmembrane</keyword>
<evidence type="ECO:0000256" key="8">
    <source>
        <dbReference type="SAM" id="MobiDB-lite"/>
    </source>
</evidence>
<dbReference type="InterPro" id="IPR006507">
    <property type="entry name" value="UPF0283"/>
</dbReference>
<reference evidence="10 11" key="1">
    <citation type="journal article" date="2013" name="Int. J. Syst. Evol. Microbiol.">
        <title>Celerinatantimonas yamalensis sp. nov., a cold-adapted diazotrophic bacterium from a cold permafrost brine.</title>
        <authorList>
            <person name="Shcherbakova V."/>
            <person name="Chuvilskaya N."/>
            <person name="Rivkina E."/>
            <person name="Demidov N."/>
            <person name="Uchaeva V."/>
            <person name="Suetin S."/>
            <person name="Suzina N."/>
            <person name="Gilichinsky D."/>
        </authorList>
    </citation>
    <scope>NUCLEOTIDE SEQUENCE [LARGE SCALE GENOMIC DNA]</scope>
    <source>
        <strain evidence="10 11">C7</strain>
    </source>
</reference>
<dbReference type="NCBIfam" id="TIGR01620">
    <property type="entry name" value="hyp_HI0043"/>
    <property type="match status" value="1"/>
</dbReference>
<dbReference type="PANTHER" id="PTHR39342:SF1">
    <property type="entry name" value="UPF0283 MEMBRANE PROTEIN YCJF"/>
    <property type="match status" value="1"/>
</dbReference>
<keyword evidence="7 9" id="KW-0472">Membrane</keyword>
<organism evidence="10 11">
    <name type="scientific">Celerinatantimonas yamalensis</name>
    <dbReference type="NCBI Taxonomy" id="559956"/>
    <lineage>
        <taxon>Bacteria</taxon>
        <taxon>Pseudomonadati</taxon>
        <taxon>Pseudomonadota</taxon>
        <taxon>Gammaproteobacteria</taxon>
        <taxon>Celerinatantimonadaceae</taxon>
        <taxon>Celerinatantimonas</taxon>
    </lineage>
</organism>
<proteinExistence type="inferred from homology"/>
<feature type="region of interest" description="Disordered" evidence="8">
    <location>
        <begin position="1"/>
        <end position="26"/>
    </location>
</feature>
<keyword evidence="3" id="KW-1003">Cell membrane</keyword>
<evidence type="ECO:0000256" key="4">
    <source>
        <dbReference type="ARBA" id="ARBA00022519"/>
    </source>
</evidence>
<evidence type="ECO:0000256" key="6">
    <source>
        <dbReference type="ARBA" id="ARBA00022989"/>
    </source>
</evidence>
<evidence type="ECO:0000313" key="11">
    <source>
        <dbReference type="Proteomes" id="UP001629953"/>
    </source>
</evidence>
<evidence type="ECO:0000256" key="9">
    <source>
        <dbReference type="SAM" id="Phobius"/>
    </source>
</evidence>
<keyword evidence="11" id="KW-1185">Reference proteome</keyword>
<name>A0ABW9G3I9_9GAMM</name>
<gene>
    <name evidence="10" type="ORF">ABUE30_03960</name>
</gene>
<keyword evidence="6 9" id="KW-1133">Transmembrane helix</keyword>
<comment type="subcellular location">
    <subcellularLocation>
        <location evidence="1">Cell inner membrane</location>
        <topology evidence="1">Multi-pass membrane protein</topology>
    </subcellularLocation>
</comment>
<evidence type="ECO:0000256" key="7">
    <source>
        <dbReference type="ARBA" id="ARBA00023136"/>
    </source>
</evidence>
<feature type="transmembrane region" description="Helical" evidence="9">
    <location>
        <begin position="201"/>
        <end position="220"/>
    </location>
</feature>
<dbReference type="Pfam" id="PF05128">
    <property type="entry name" value="DUF697"/>
    <property type="match status" value="1"/>
</dbReference>
<evidence type="ECO:0000256" key="2">
    <source>
        <dbReference type="ARBA" id="ARBA00008255"/>
    </source>
</evidence>
<feature type="transmembrane region" description="Helical" evidence="9">
    <location>
        <begin position="95"/>
        <end position="116"/>
    </location>
</feature>
<comment type="caution">
    <text evidence="10">The sequence shown here is derived from an EMBL/GenBank/DDBJ whole genome shotgun (WGS) entry which is preliminary data.</text>
</comment>
<dbReference type="RefSeq" id="WP_408622363.1">
    <property type="nucleotide sequence ID" value="NZ_JBEQCT010000001.1"/>
</dbReference>
<evidence type="ECO:0000256" key="5">
    <source>
        <dbReference type="ARBA" id="ARBA00022692"/>
    </source>
</evidence>
<keyword evidence="4" id="KW-0997">Cell inner membrane</keyword>
<evidence type="ECO:0000256" key="1">
    <source>
        <dbReference type="ARBA" id="ARBA00004429"/>
    </source>
</evidence>